<feature type="signal peptide" evidence="1">
    <location>
        <begin position="1"/>
        <end position="22"/>
    </location>
</feature>
<dbReference type="AlphaFoldDB" id="A0A137P983"/>
<protein>
    <recommendedName>
        <fullName evidence="2">DUF7137 domain-containing protein</fullName>
    </recommendedName>
</protein>
<evidence type="ECO:0000256" key="1">
    <source>
        <dbReference type="SAM" id="SignalP"/>
    </source>
</evidence>
<dbReference type="EMBL" id="KQ964472">
    <property type="protein sequence ID" value="KXN71560.1"/>
    <property type="molecule type" value="Genomic_DNA"/>
</dbReference>
<proteinExistence type="predicted"/>
<sequence length="197" mass="22603">MINFKSFILSLWFLVLIHPLVAQNSTDDKSKEKSKSKPNAPAQIKLTNPTRTQYSPILVAIGSTVDFKWEWVRETAKPIQGFNIILVRNAPTEIIYPIATNLSASDLSYSWDTAEYNNDPKNENQLIEGNDYKLYIYNSNYTYKYPSKFGELLAFSTDWSFFNSKTPSTKFMFPNSAFKSSSLSLLFVNVLVFLYLI</sequence>
<reference evidence="3 4" key="1">
    <citation type="journal article" date="2015" name="Genome Biol. Evol.">
        <title>Phylogenomic analyses indicate that early fungi evolved digesting cell walls of algal ancestors of land plants.</title>
        <authorList>
            <person name="Chang Y."/>
            <person name="Wang S."/>
            <person name="Sekimoto S."/>
            <person name="Aerts A.L."/>
            <person name="Choi C."/>
            <person name="Clum A."/>
            <person name="LaButti K.M."/>
            <person name="Lindquist E.A."/>
            <person name="Yee Ngan C."/>
            <person name="Ohm R.A."/>
            <person name="Salamov A.A."/>
            <person name="Grigoriev I.V."/>
            <person name="Spatafora J.W."/>
            <person name="Berbee M.L."/>
        </authorList>
    </citation>
    <scope>NUCLEOTIDE SEQUENCE [LARGE SCALE GENOMIC DNA]</scope>
    <source>
        <strain evidence="3 4">NRRL 28638</strain>
    </source>
</reference>
<dbReference type="InterPro" id="IPR055561">
    <property type="entry name" value="DUF7137"/>
</dbReference>
<dbReference type="Proteomes" id="UP000070444">
    <property type="component" value="Unassembled WGS sequence"/>
</dbReference>
<accession>A0A137P983</accession>
<evidence type="ECO:0000313" key="3">
    <source>
        <dbReference type="EMBL" id="KXN71560.1"/>
    </source>
</evidence>
<keyword evidence="4" id="KW-1185">Reference proteome</keyword>
<evidence type="ECO:0000259" key="2">
    <source>
        <dbReference type="Pfam" id="PF23585"/>
    </source>
</evidence>
<feature type="chain" id="PRO_5007294530" description="DUF7137 domain-containing protein" evidence="1">
    <location>
        <begin position="23"/>
        <end position="197"/>
    </location>
</feature>
<dbReference type="OrthoDB" id="10664063at2759"/>
<gene>
    <name evidence="3" type="ORF">CONCODRAFT_78262</name>
</gene>
<name>A0A137P983_CONC2</name>
<feature type="non-terminal residue" evidence="3">
    <location>
        <position position="197"/>
    </location>
</feature>
<evidence type="ECO:0000313" key="4">
    <source>
        <dbReference type="Proteomes" id="UP000070444"/>
    </source>
</evidence>
<organism evidence="3 4">
    <name type="scientific">Conidiobolus coronatus (strain ATCC 28846 / CBS 209.66 / NRRL 28638)</name>
    <name type="common">Delacroixia coronata</name>
    <dbReference type="NCBI Taxonomy" id="796925"/>
    <lineage>
        <taxon>Eukaryota</taxon>
        <taxon>Fungi</taxon>
        <taxon>Fungi incertae sedis</taxon>
        <taxon>Zoopagomycota</taxon>
        <taxon>Entomophthoromycotina</taxon>
        <taxon>Entomophthoromycetes</taxon>
        <taxon>Entomophthorales</taxon>
        <taxon>Ancylistaceae</taxon>
        <taxon>Conidiobolus</taxon>
    </lineage>
</organism>
<keyword evidence="1" id="KW-0732">Signal</keyword>
<dbReference type="Pfam" id="PF23585">
    <property type="entry name" value="DUF7137"/>
    <property type="match status" value="1"/>
</dbReference>
<feature type="domain" description="DUF7137" evidence="2">
    <location>
        <begin position="40"/>
        <end position="156"/>
    </location>
</feature>